<accession>A0A401USU0</accession>
<protein>
    <recommendedName>
        <fullName evidence="3">Leucine-rich repeat domain-containing protein</fullName>
    </recommendedName>
</protein>
<sequence length="217" mass="25727">MEIKLKSKWLQKCLCKFLNKKDNILKEEDLKKIKYIRIGTSNGYELQLSLQAPPQKFIPSDCGDEYECCCIYNTKRFNFIDEFIESEKWEDSYSLELKDKALENQVDIWDVEFEKISMESSKFEESLASFEPYDGCYIKEEYEEDAENETLLNTDDFKCFTELEALRFMDCCIEIHKIDFLKNLDKLRILELGGVSLESLDGLEELKNLEELCIWRN</sequence>
<organism evidence="1 2">
    <name type="scientific">Clostridium tagluense</name>
    <dbReference type="NCBI Taxonomy" id="360422"/>
    <lineage>
        <taxon>Bacteria</taxon>
        <taxon>Bacillati</taxon>
        <taxon>Bacillota</taxon>
        <taxon>Clostridia</taxon>
        <taxon>Eubacteriales</taxon>
        <taxon>Clostridiaceae</taxon>
        <taxon>Clostridium</taxon>
    </lineage>
</organism>
<evidence type="ECO:0000313" key="1">
    <source>
        <dbReference type="EMBL" id="GCD12528.1"/>
    </source>
</evidence>
<comment type="caution">
    <text evidence="1">The sequence shown here is derived from an EMBL/GenBank/DDBJ whole genome shotgun (WGS) entry which is preliminary data.</text>
</comment>
<keyword evidence="2" id="KW-1185">Reference proteome</keyword>
<evidence type="ECO:0008006" key="3">
    <source>
        <dbReference type="Google" id="ProtNLM"/>
    </source>
</evidence>
<dbReference type="Gene3D" id="3.80.10.10">
    <property type="entry name" value="Ribonuclease Inhibitor"/>
    <property type="match status" value="1"/>
</dbReference>
<dbReference type="InterPro" id="IPR032675">
    <property type="entry name" value="LRR_dom_sf"/>
</dbReference>
<dbReference type="Proteomes" id="UP000287872">
    <property type="component" value="Unassembled WGS sequence"/>
</dbReference>
<dbReference type="EMBL" id="BHYK01000036">
    <property type="protein sequence ID" value="GCD12528.1"/>
    <property type="molecule type" value="Genomic_DNA"/>
</dbReference>
<dbReference type="SUPFAM" id="SSF52058">
    <property type="entry name" value="L domain-like"/>
    <property type="match status" value="1"/>
</dbReference>
<proteinExistence type="predicted"/>
<dbReference type="RefSeq" id="WP_125005303.1">
    <property type="nucleotide sequence ID" value="NZ_BHYK01000036.1"/>
</dbReference>
<name>A0A401USU0_9CLOT</name>
<gene>
    <name evidence="1" type="ORF">Ctaglu_41510</name>
</gene>
<dbReference type="OrthoDB" id="2081109at2"/>
<reference evidence="1 2" key="1">
    <citation type="submission" date="2018-11" db="EMBL/GenBank/DDBJ databases">
        <title>Genome sequencing and assembly of Clostridium tagluense strain A121.</title>
        <authorList>
            <person name="Murakami T."/>
            <person name="Segawa T."/>
            <person name="Shcherbakova V.A."/>
            <person name="Mori H."/>
            <person name="Yoshimura Y."/>
        </authorList>
    </citation>
    <scope>NUCLEOTIDE SEQUENCE [LARGE SCALE GENOMIC DNA]</scope>
    <source>
        <strain evidence="1 2">A121</strain>
    </source>
</reference>
<dbReference type="AlphaFoldDB" id="A0A401USU0"/>
<evidence type="ECO:0000313" key="2">
    <source>
        <dbReference type="Proteomes" id="UP000287872"/>
    </source>
</evidence>